<feature type="region of interest" description="Disordered" evidence="12">
    <location>
        <begin position="383"/>
        <end position="405"/>
    </location>
</feature>
<evidence type="ECO:0000256" key="1">
    <source>
        <dbReference type="ARBA" id="ARBA00004123"/>
    </source>
</evidence>
<dbReference type="GO" id="GO:0005634">
    <property type="term" value="C:nucleus"/>
    <property type="evidence" value="ECO:0007669"/>
    <property type="project" value="UniProtKB-SubCell"/>
</dbReference>
<evidence type="ECO:0000256" key="6">
    <source>
        <dbReference type="ARBA" id="ARBA00022833"/>
    </source>
</evidence>
<feature type="region of interest" description="Disordered" evidence="12">
    <location>
        <begin position="627"/>
        <end position="650"/>
    </location>
</feature>
<reference evidence="14" key="1">
    <citation type="submission" date="2014-05" db="EMBL/GenBank/DDBJ databases">
        <authorList>
            <person name="Chronopoulou M."/>
        </authorList>
    </citation>
    <scope>NUCLEOTIDE SEQUENCE</scope>
    <source>
        <tissue evidence="14">Whole organism</tissue>
    </source>
</reference>
<evidence type="ECO:0000256" key="4">
    <source>
        <dbReference type="ARBA" id="ARBA00022737"/>
    </source>
</evidence>
<dbReference type="EMBL" id="HACA01001045">
    <property type="protein sequence ID" value="CDW18406.1"/>
    <property type="molecule type" value="Transcribed_RNA"/>
</dbReference>
<feature type="compositionally biased region" description="Low complexity" evidence="12">
    <location>
        <begin position="909"/>
        <end position="925"/>
    </location>
</feature>
<organism evidence="14">
    <name type="scientific">Lepeophtheirus salmonis</name>
    <name type="common">Salmon louse</name>
    <name type="synonym">Caligus salmonis</name>
    <dbReference type="NCBI Taxonomy" id="72036"/>
    <lineage>
        <taxon>Eukaryota</taxon>
        <taxon>Metazoa</taxon>
        <taxon>Ecdysozoa</taxon>
        <taxon>Arthropoda</taxon>
        <taxon>Crustacea</taxon>
        <taxon>Multicrustacea</taxon>
        <taxon>Hexanauplia</taxon>
        <taxon>Copepoda</taxon>
        <taxon>Siphonostomatoida</taxon>
        <taxon>Caligidae</taxon>
        <taxon>Lepeophtheirus</taxon>
    </lineage>
</organism>
<feature type="compositionally biased region" description="Low complexity" evidence="12">
    <location>
        <begin position="504"/>
        <end position="526"/>
    </location>
</feature>
<keyword evidence="3" id="KW-0479">Metal-binding</keyword>
<evidence type="ECO:0000256" key="11">
    <source>
        <dbReference type="PROSITE-ProRule" id="PRU00042"/>
    </source>
</evidence>
<evidence type="ECO:0000256" key="2">
    <source>
        <dbReference type="ARBA" id="ARBA00022499"/>
    </source>
</evidence>
<dbReference type="Gene3D" id="3.30.160.60">
    <property type="entry name" value="Classic Zinc Finger"/>
    <property type="match status" value="2"/>
</dbReference>
<proteinExistence type="predicted"/>
<feature type="region of interest" description="Disordered" evidence="12">
    <location>
        <begin position="202"/>
        <end position="241"/>
    </location>
</feature>
<keyword evidence="8" id="KW-0805">Transcription regulation</keyword>
<feature type="region of interest" description="Disordered" evidence="12">
    <location>
        <begin position="895"/>
        <end position="938"/>
    </location>
</feature>
<feature type="compositionally biased region" description="Polar residues" evidence="12">
    <location>
        <begin position="418"/>
        <end position="439"/>
    </location>
</feature>
<feature type="domain" description="C2H2-type" evidence="13">
    <location>
        <begin position="792"/>
        <end position="814"/>
    </location>
</feature>
<evidence type="ECO:0000256" key="7">
    <source>
        <dbReference type="ARBA" id="ARBA00022843"/>
    </source>
</evidence>
<keyword evidence="10" id="KW-0539">Nucleus</keyword>
<feature type="compositionally biased region" description="Polar residues" evidence="12">
    <location>
        <begin position="627"/>
        <end position="644"/>
    </location>
</feature>
<keyword evidence="5 11" id="KW-0863">Zinc-finger</keyword>
<dbReference type="Pfam" id="PF25491">
    <property type="entry name" value="CCHC_BCL-11A"/>
    <property type="match status" value="1"/>
</dbReference>
<dbReference type="PROSITE" id="PS00028">
    <property type="entry name" value="ZINC_FINGER_C2H2_1"/>
    <property type="match status" value="3"/>
</dbReference>
<dbReference type="SMART" id="SM00355">
    <property type="entry name" value="ZnF_C2H2"/>
    <property type="match status" value="4"/>
</dbReference>
<dbReference type="SUPFAM" id="SSF57667">
    <property type="entry name" value="beta-beta-alpha zinc fingers"/>
    <property type="match status" value="2"/>
</dbReference>
<feature type="region of interest" description="Disordered" evidence="12">
    <location>
        <begin position="417"/>
        <end position="594"/>
    </location>
</feature>
<evidence type="ECO:0000313" key="14">
    <source>
        <dbReference type="EMBL" id="CDW18406.1"/>
    </source>
</evidence>
<feature type="compositionally biased region" description="Basic and acidic residues" evidence="12">
    <location>
        <begin position="211"/>
        <end position="231"/>
    </location>
</feature>
<feature type="compositionally biased region" description="Low complexity" evidence="12">
    <location>
        <begin position="577"/>
        <end position="594"/>
    </location>
</feature>
<dbReference type="InterPro" id="IPR057448">
    <property type="entry name" value="BCL-11A_Znf_CCHC"/>
</dbReference>
<dbReference type="Pfam" id="PF00096">
    <property type="entry name" value="zf-C2H2"/>
    <property type="match status" value="3"/>
</dbReference>
<feature type="domain" description="C2H2-type" evidence="13">
    <location>
        <begin position="822"/>
        <end position="852"/>
    </location>
</feature>
<dbReference type="InterPro" id="IPR036236">
    <property type="entry name" value="Znf_C2H2_sf"/>
</dbReference>
<accession>A0A0K2SYT3</accession>
<sequence>MSVGPLDNVMETQAAQLNLLLYQIYRPYFNADPELVGGDTLTCGVCQKDFALADIVKFIQHKVLTCNKENYMSSSSVRSNGNESSSDEVTNTPLPTPIIPSPSHHHHHHNQQHLSHTPNNNHNSTNIINNNSSLNSGSNNTSSHSSEDRSLPLVLPPPPRSSSTPDTSKEETNNNNTTSSSDGKEVTEPLEKNSEDMMMLMDSSSTSSSSADERRIKQEAGSKKTARKTEVMDATTNTSNSEPFGFSCSTCRKRVDSAWSLLQHAQNIHGIRLYLDGLLPSSPERSILQHNMAALAAAAASRGSVRPGTVPHPPPPHHPVVPPPFHSPLDPHFNLLKMNAAAAHFPGGLNGFRPPVSLSTSSSSHDFRVDQLISMNPGGIGSGLPFATDRTPPLLSHPGLSPQTNLDFYSQRLKELAGSTSPRKLNSSGGSLTPPSFGSPTEPKLNPRRSHSSTPSSSSNPHEAKEHHGKDIIMNNEEGNPENNNNHHHKRSTSSSIVKHDDTNNNNNDGENPTNLTSSILNNNNNADKQSSGSVDEEMLDEGMECDDEESQRRRPGEEEAEDLTTKSPLNATPIAPSNASSTPVSSTPPTTGSMIGDLMSKFGFSDIQEYQEAYRKALQESGTAIKSNNNNDVIRPKTPNQENGVDKLRLRDDITTASVKGTTDPNPFLPGQFDHKRLKMDRENSLFAGLWMPNAANNNQDVFRASFPSQRKKLDVDIPPLPPGVTLPPMEPSALKAIASKGRLSALFDPRARKEITGRSRNDTCEYCGKVFKNCSNLTVHRRSHTGEKPYKCELCNYACAQSSKLTRHMKTHGRLGKDIYKCRFCDMPFSVASTLEKHMRKCVVNANNKQQQQQVAAQAAQQAQQSQQQQQFDHHQQQAAALAAVNSAFMSSLLQQQQHRRSPFTHSLPDSLSSGGGPASDLGPHPKELQSTVSDS</sequence>
<dbReference type="PANTHER" id="PTHR45993">
    <property type="entry name" value="B-CELL LYMPHOMA/LEUKEMIA 11"/>
    <property type="match status" value="1"/>
</dbReference>
<keyword evidence="6" id="KW-0862">Zinc</keyword>
<dbReference type="FunFam" id="3.30.160.60:FF:000046">
    <property type="entry name" value="Putative B-cell lymphoma/leukemia 11A"/>
    <property type="match status" value="1"/>
</dbReference>
<keyword evidence="9" id="KW-0804">Transcription</keyword>
<dbReference type="OrthoDB" id="10046198at2759"/>
<dbReference type="GO" id="GO:0006357">
    <property type="term" value="P:regulation of transcription by RNA polymerase II"/>
    <property type="evidence" value="ECO:0007669"/>
    <property type="project" value="TreeGrafter"/>
</dbReference>
<feature type="compositionally biased region" description="Basic and acidic residues" evidence="12">
    <location>
        <begin position="462"/>
        <end position="471"/>
    </location>
</feature>
<dbReference type="GO" id="GO:0008270">
    <property type="term" value="F:zinc ion binding"/>
    <property type="evidence" value="ECO:0007669"/>
    <property type="project" value="UniProtKB-KW"/>
</dbReference>
<dbReference type="AlphaFoldDB" id="A0A0K2SYT3"/>
<name>A0A0K2SYT3_LEPSM</name>
<feature type="compositionally biased region" description="Low complexity" evidence="12">
    <location>
        <begin position="452"/>
        <end position="461"/>
    </location>
</feature>
<dbReference type="PANTHER" id="PTHR45993:SF6">
    <property type="entry name" value="C2H2-TYPE DOMAIN-CONTAINING PROTEIN"/>
    <property type="match status" value="1"/>
</dbReference>
<protein>
    <submittedName>
        <fullName evidence="14">Putative LOC100743078 [Bombus impatiens]</fullName>
    </submittedName>
</protein>
<feature type="domain" description="C2H2-type" evidence="13">
    <location>
        <begin position="764"/>
        <end position="791"/>
    </location>
</feature>
<dbReference type="PROSITE" id="PS50157">
    <property type="entry name" value="ZINC_FINGER_C2H2_2"/>
    <property type="match status" value="3"/>
</dbReference>
<feature type="compositionally biased region" description="Acidic residues" evidence="12">
    <location>
        <begin position="535"/>
        <end position="550"/>
    </location>
</feature>
<dbReference type="GO" id="GO:0000978">
    <property type="term" value="F:RNA polymerase II cis-regulatory region sequence-specific DNA binding"/>
    <property type="evidence" value="ECO:0007669"/>
    <property type="project" value="TreeGrafter"/>
</dbReference>
<feature type="compositionally biased region" description="Low complexity" evidence="12">
    <location>
        <begin position="73"/>
        <end position="84"/>
    </location>
</feature>
<dbReference type="InterPro" id="IPR013087">
    <property type="entry name" value="Znf_C2H2_type"/>
</dbReference>
<evidence type="ECO:0000256" key="8">
    <source>
        <dbReference type="ARBA" id="ARBA00023015"/>
    </source>
</evidence>
<feature type="region of interest" description="Disordered" evidence="12">
    <location>
        <begin position="72"/>
        <end position="188"/>
    </location>
</feature>
<evidence type="ECO:0000259" key="13">
    <source>
        <dbReference type="PROSITE" id="PS50157"/>
    </source>
</evidence>
<evidence type="ECO:0000256" key="9">
    <source>
        <dbReference type="ARBA" id="ARBA00023163"/>
    </source>
</evidence>
<evidence type="ECO:0000256" key="3">
    <source>
        <dbReference type="ARBA" id="ARBA00022723"/>
    </source>
</evidence>
<feature type="compositionally biased region" description="Low complexity" evidence="12">
    <location>
        <begin position="112"/>
        <end position="144"/>
    </location>
</feature>
<evidence type="ECO:0000256" key="12">
    <source>
        <dbReference type="SAM" id="MobiDB-lite"/>
    </source>
</evidence>
<keyword evidence="4" id="KW-0677">Repeat</keyword>
<evidence type="ECO:0000256" key="10">
    <source>
        <dbReference type="ARBA" id="ARBA00023242"/>
    </source>
</evidence>
<feature type="compositionally biased region" description="Low complexity" evidence="12">
    <location>
        <begin position="475"/>
        <end position="484"/>
    </location>
</feature>
<comment type="subcellular location">
    <subcellularLocation>
        <location evidence="1">Nucleus</location>
    </subcellularLocation>
</comment>
<keyword evidence="7" id="KW-0832">Ubl conjugation</keyword>
<dbReference type="InterPro" id="IPR051497">
    <property type="entry name" value="Dev/Hematopoietic_TF"/>
</dbReference>
<dbReference type="FunFam" id="3.30.160.60:FF:001175">
    <property type="entry name" value="Zinc finger, C2H2 type"/>
    <property type="match status" value="1"/>
</dbReference>
<keyword evidence="2" id="KW-1017">Isopeptide bond</keyword>
<evidence type="ECO:0000256" key="5">
    <source>
        <dbReference type="ARBA" id="ARBA00022771"/>
    </source>
</evidence>
<dbReference type="GO" id="GO:0003700">
    <property type="term" value="F:DNA-binding transcription factor activity"/>
    <property type="evidence" value="ECO:0007669"/>
    <property type="project" value="TreeGrafter"/>
</dbReference>